<dbReference type="PANTHER" id="PTHR48079">
    <property type="entry name" value="PROTEIN YEEZ"/>
    <property type="match status" value="1"/>
</dbReference>
<dbReference type="InterPro" id="IPR016040">
    <property type="entry name" value="NAD(P)-bd_dom"/>
</dbReference>
<gene>
    <name evidence="2" type="ORF">CYLTODRAFT_425542</name>
</gene>
<dbReference type="Pfam" id="PF13460">
    <property type="entry name" value="NAD_binding_10"/>
    <property type="match status" value="1"/>
</dbReference>
<feature type="domain" description="NAD(P)-binding" evidence="1">
    <location>
        <begin position="10"/>
        <end position="96"/>
    </location>
</feature>
<dbReference type="STRING" id="1314674.A0A0D7B0Q6"/>
<dbReference type="SUPFAM" id="SSF51735">
    <property type="entry name" value="NAD(P)-binding Rossmann-fold domains"/>
    <property type="match status" value="1"/>
</dbReference>
<name>A0A0D7B0Q6_9AGAR</name>
<dbReference type="OrthoDB" id="2130169at2759"/>
<dbReference type="PANTHER" id="PTHR48079:SF6">
    <property type="entry name" value="NAD(P)-BINDING DOMAIN-CONTAINING PROTEIN-RELATED"/>
    <property type="match status" value="1"/>
</dbReference>
<dbReference type="Proteomes" id="UP000054007">
    <property type="component" value="Unassembled WGS sequence"/>
</dbReference>
<dbReference type="EMBL" id="KN880655">
    <property type="protein sequence ID" value="KIY64072.1"/>
    <property type="molecule type" value="Genomic_DNA"/>
</dbReference>
<reference evidence="2 3" key="1">
    <citation type="journal article" date="2015" name="Fungal Genet. Biol.">
        <title>Evolution of novel wood decay mechanisms in Agaricales revealed by the genome sequences of Fistulina hepatica and Cylindrobasidium torrendii.</title>
        <authorList>
            <person name="Floudas D."/>
            <person name="Held B.W."/>
            <person name="Riley R."/>
            <person name="Nagy L.G."/>
            <person name="Koehler G."/>
            <person name="Ransdell A.S."/>
            <person name="Younus H."/>
            <person name="Chow J."/>
            <person name="Chiniquy J."/>
            <person name="Lipzen A."/>
            <person name="Tritt A."/>
            <person name="Sun H."/>
            <person name="Haridas S."/>
            <person name="LaButti K."/>
            <person name="Ohm R.A."/>
            <person name="Kues U."/>
            <person name="Blanchette R.A."/>
            <person name="Grigoriev I.V."/>
            <person name="Minto R.E."/>
            <person name="Hibbett D.S."/>
        </authorList>
    </citation>
    <scope>NUCLEOTIDE SEQUENCE [LARGE SCALE GENOMIC DNA]</scope>
    <source>
        <strain evidence="2 3">FP15055 ss-10</strain>
    </source>
</reference>
<dbReference type="InterPro" id="IPR051783">
    <property type="entry name" value="NAD(P)-dependent_oxidoreduct"/>
</dbReference>
<dbReference type="GO" id="GO:0005737">
    <property type="term" value="C:cytoplasm"/>
    <property type="evidence" value="ECO:0007669"/>
    <property type="project" value="TreeGrafter"/>
</dbReference>
<dbReference type="AlphaFoldDB" id="A0A0D7B0Q6"/>
<evidence type="ECO:0000313" key="3">
    <source>
        <dbReference type="Proteomes" id="UP000054007"/>
    </source>
</evidence>
<evidence type="ECO:0000313" key="2">
    <source>
        <dbReference type="EMBL" id="KIY64072.1"/>
    </source>
</evidence>
<protein>
    <submittedName>
        <fullName evidence="2">NAD(P)-binding protein</fullName>
    </submittedName>
</protein>
<dbReference type="GO" id="GO:0004029">
    <property type="term" value="F:aldehyde dehydrogenase (NAD+) activity"/>
    <property type="evidence" value="ECO:0007669"/>
    <property type="project" value="TreeGrafter"/>
</dbReference>
<dbReference type="InterPro" id="IPR036291">
    <property type="entry name" value="NAD(P)-bd_dom_sf"/>
</dbReference>
<sequence>MAPLNIFILGGTGYVGGTILEDIFKRENFEITVLVRSNEKALALEALKLGSLHVVVGTATDAAILETCVNKADIIIDTFNSDDVEGTAVLLGACKKRFDTTKEQIALIHVSGCAVLKDEAMGRYASDTIWDDTDTDKLAQIPSTQPHREADLEVLKADAAGYIKSYLVIPGAIYGHADTVLSQAGIQKDNDLGPRMSIGHTVALAGSPAAIGGGLNLWPWVHVEDVSSLILTILDNLDNAPHGPEGYYFAENIEIETGWPAAIAARSMGTSSPTVRAFTEEEVSKFFPPPYDIYAPLLAGNCRCRGTRARRLGWKPKYDKDHLERDIARLTESIIKS</sequence>
<evidence type="ECO:0000259" key="1">
    <source>
        <dbReference type="Pfam" id="PF13460"/>
    </source>
</evidence>
<keyword evidence="3" id="KW-1185">Reference proteome</keyword>
<dbReference type="Gene3D" id="3.40.50.720">
    <property type="entry name" value="NAD(P)-binding Rossmann-like Domain"/>
    <property type="match status" value="1"/>
</dbReference>
<accession>A0A0D7B0Q6</accession>
<proteinExistence type="predicted"/>
<organism evidence="2 3">
    <name type="scientific">Cylindrobasidium torrendii FP15055 ss-10</name>
    <dbReference type="NCBI Taxonomy" id="1314674"/>
    <lineage>
        <taxon>Eukaryota</taxon>
        <taxon>Fungi</taxon>
        <taxon>Dikarya</taxon>
        <taxon>Basidiomycota</taxon>
        <taxon>Agaricomycotina</taxon>
        <taxon>Agaricomycetes</taxon>
        <taxon>Agaricomycetidae</taxon>
        <taxon>Agaricales</taxon>
        <taxon>Marasmiineae</taxon>
        <taxon>Physalacriaceae</taxon>
        <taxon>Cylindrobasidium</taxon>
    </lineage>
</organism>